<dbReference type="Gene3D" id="2.10.270.10">
    <property type="entry name" value="Cholin Binding"/>
    <property type="match status" value="1"/>
</dbReference>
<reference evidence="6 7" key="1">
    <citation type="journal article" date="2019" name="Gut">
        <title>Antibiotics-induced monodominance of a novel gut bacterial order.</title>
        <authorList>
            <person name="Hildebrand F."/>
            <person name="Moitinho-Silva L."/>
            <person name="Blasche S."/>
            <person name="Jahn M.T."/>
            <person name="Gossmann T.I."/>
            <person name="Heuerta-Cepas J."/>
            <person name="Hercog R."/>
            <person name="Luetge M."/>
            <person name="Bahram M."/>
            <person name="Pryszlak A."/>
            <person name="Alves R.J."/>
            <person name="Waszak S.M."/>
            <person name="Zhu A."/>
            <person name="Ye L."/>
            <person name="Costea P.I."/>
            <person name="Aalvink S."/>
            <person name="Belzer C."/>
            <person name="Forslund S.K."/>
            <person name="Sunagawa S."/>
            <person name="Hentschel U."/>
            <person name="Merten C."/>
            <person name="Patil K.R."/>
            <person name="Benes V."/>
            <person name="Bork P."/>
        </authorList>
    </citation>
    <scope>NUCLEOTIDE SEQUENCE [LARGE SCALE GENOMIC DNA]</scope>
    <source>
        <strain evidence="6 7">HDS1380</strain>
    </source>
</reference>
<evidence type="ECO:0000256" key="1">
    <source>
        <dbReference type="ARBA" id="ARBA00022729"/>
    </source>
</evidence>
<dbReference type="Pfam" id="PF00149">
    <property type="entry name" value="Metallophos"/>
    <property type="match status" value="1"/>
</dbReference>
<keyword evidence="2" id="KW-1133">Transmembrane helix</keyword>
<feature type="domain" description="Calcineurin-like phosphoesterase" evidence="3">
    <location>
        <begin position="1149"/>
        <end position="1328"/>
    </location>
</feature>
<dbReference type="Proteomes" id="UP000291269">
    <property type="component" value="Unassembled WGS sequence"/>
</dbReference>
<dbReference type="InterPro" id="IPR008963">
    <property type="entry name" value="Purple_acid_Pase-like_N"/>
</dbReference>
<evidence type="ECO:0000259" key="3">
    <source>
        <dbReference type="Pfam" id="PF00149"/>
    </source>
</evidence>
<evidence type="ECO:0000259" key="4">
    <source>
        <dbReference type="Pfam" id="PF09992"/>
    </source>
</evidence>
<sequence>MVVKGKRVWFASLITACIASFALMFVFWNAASAYAGGRWEVSSTKKLISPGVTENYVVTNDSTNSDQVIGYAVTVDLSKNTLMVGYKDYNPSKWGLQTVRDQAKAMEKTTGVTVVAAVNGDFFNMSTGEPTGALVMNGVQYHGTERESLWFGITKDNQPLIGSGAVPENIKEAIGANVTLIEGGQVTAGLDAATKQPRTAVGIDANGKVVVIVADGRQAASSGYTLSELADEMLRLGCVDAVNLDGGGSTTYAARYAGESALTVANSPSDGVERLVSSSLMIVTQAEASGVFGEAVLNPNNDVYTPGSEIQFQAKAVDTNGFAMEMPANVTWRLTPESEALGTIDANGLFIANDGIEGTVGVELVYEEKVVGTTSVEIYYPDTLKFGSNELSLGFGAESDLGLHALHNHREVIIKDGDLAWTIGVSDNEQYPEIGTMRGNTFVASEDATNSTAIVSVAVADRKEISASISVTVGQLPTVVWDFEDHIDETTGQTIPAEEYYNVNAEGSLFQTFHYNNGSESAEIVHISSGEPVRMGSYSLRMNYDFTKVTITEGACFGMTEEYKIPGKPTALGVWVYVPENTPNFWFRAYINNYKSDGTLIKSANVVNFTAQSQKEADNFGIPYYEGTIPAGWHYFEAPLATFDGTQLVPFSGDYYTLMAGQTFRLMYVPSIPMGQPTKGYVYYDNFQFVYGSNTNDLNAPVIENVSVNGQALSDGMTIAESSFSIQASYYELEEKYASGVNTDNLHVYVDGKQLKLLSGSETELNTENITLPDGTHRIEVSVFDNFQNESRKSFMITVAADTVYDTVFLAPQSDAPTLNRYYGFDVIATNMEKTSTVTFEMKLGLGLTLVAQPGEFDVFTVECVQKSAINNTYEVKISRTGQALSGTGTVAQLKILMEKSLVQGSVFSYSLLSGSVAFDEFYQEDITNTFILQSDQQEVEAYYEISADTMIVGSEGGYIYVTHGGLPAQGVSVYLDGVVLPGITDAEGKIFTDRFVSEACIKNIQAEDSQGNVSFSLKVYGVLPCGDDASSAPMFIASKASVDSQTSHNIGWMSNPLFADKAAQVKYALKSEYDAKGEASFAVFEGESTIVELSASRNAAENYAVLFNEARLTGLQKDADYVYIVGNGTVWSEIHSFSTKRNGTDTNFFVMGDTQLEDKVLLDHLAQAIRQDGVSYDFGIQTGDFVDNTNSYSMWSEIMGAFSEYFGNTDMIQVLGNHEFYGDNDGSIASTFHMLPDTDWYSVMYGNTYVAVVNYSVTNNVNEMAKIFAEVAADAKQSKAVWKVLTLHQPPYYTNSAGGNEYVNQIVPQYVDEGGFDVVFSGHDHAYARTKPMKGGIVDESGAVYIVSGAVSDKGYEPVNNPSFNFETLIAAGPEIGGYTAVYISVQATENTFTIQAYDVVNGSAVMIDSYTIGKDDECTANGHTFIYKSGYLGCDLCGFSIDPVANSYSGMVIDSVTGRRMMFDKGNVYTGWFYYGTDLLYFGEDGVAAQGEITLTDENLGDFTYIFDNGKVVGGETKWYGNKYYVNGNYVTGWLELNGSYYYLWTGGHYDANFYPYELGEKVRGGLKRVTVNMGNYDIPVYFYFDDSGKLLGPVNDEAGEMIPGNFYYRDNIDTYSYMIIYTDQQGKILGDFYENGWLTANGTGNPDAEGNRYYIRWDWLTTGEQVIGGVKYRFAQNSGDPISQGNGVLQGRYYHVRFNQDDASYTVKEIFENSTVTPEEAKVKDGNSIKYYEFLGWYSKGKLFDFSTPVTSDITLTATYSRKYVRIYGDMVWALEKLQEADSAGNFDQIKKSIHTAEQIYVQLTAEQISDCQKEGMSFALYEQMKANLFEVSFTNNGIVFKSSELYKGETIEIPAGPEKSGNSIYTYEFIGWYNGENKLETGTAVTENTVFEARYRKVYAECYDELKAALDTLIASQSKSPEEQKIALYAATEAYEKMSQTQRDEAQAEGLDYALYKEMLDNLFQVKFSFEGEIVGVLEVYRGESIEAPAAPEKQGNSIKSYVFSGWYHEEEKFDSTKIVADTTFNARFEMVYSEKYNQMIEALLQLSAFEEGTYTQKYEALSAVNALYKDFSESEINDAQEEGMSFELYRQMLADYNALVDSGKEDMESAESVANTFLTISAALLAMASLAYVFGFRR</sequence>
<dbReference type="SUPFAM" id="SSF56300">
    <property type="entry name" value="Metallo-dependent phosphatases"/>
    <property type="match status" value="1"/>
</dbReference>
<accession>A0A4Q2KAU1</accession>
<dbReference type="RefSeq" id="WP_129223437.1">
    <property type="nucleotide sequence ID" value="NZ_SDOZ01000002.1"/>
</dbReference>
<evidence type="ECO:0000313" key="7">
    <source>
        <dbReference type="Proteomes" id="UP000291269"/>
    </source>
</evidence>
<feature type="domain" description="Purple acid phosphatase N-terminal" evidence="5">
    <location>
        <begin position="1044"/>
        <end position="1140"/>
    </location>
</feature>
<comment type="caution">
    <text evidence="6">The sequence shown here is derived from an EMBL/GenBank/DDBJ whole genome shotgun (WGS) entry which is preliminary data.</text>
</comment>
<feature type="domain" description="Phosphodiester glycosidase" evidence="4">
    <location>
        <begin position="113"/>
        <end position="282"/>
    </location>
</feature>
<dbReference type="Pfam" id="PF09992">
    <property type="entry name" value="NAGPA"/>
    <property type="match status" value="1"/>
</dbReference>
<dbReference type="PANTHER" id="PTHR40446">
    <property type="entry name" value="N-ACETYLGLUCOSAMINE-1-PHOSPHODIESTER ALPHA-N-ACETYLGLUCOSAMINIDASE"/>
    <property type="match status" value="1"/>
</dbReference>
<keyword evidence="7" id="KW-1185">Reference proteome</keyword>
<keyword evidence="1" id="KW-0732">Signal</keyword>
<dbReference type="Gene3D" id="2.60.40.380">
    <property type="entry name" value="Purple acid phosphatase-like, N-terminal"/>
    <property type="match status" value="1"/>
</dbReference>
<dbReference type="GO" id="GO:0046872">
    <property type="term" value="F:metal ion binding"/>
    <property type="evidence" value="ECO:0007669"/>
    <property type="project" value="InterPro"/>
</dbReference>
<keyword evidence="2" id="KW-0472">Membrane</keyword>
<dbReference type="GO" id="GO:0003993">
    <property type="term" value="F:acid phosphatase activity"/>
    <property type="evidence" value="ECO:0007669"/>
    <property type="project" value="InterPro"/>
</dbReference>
<evidence type="ECO:0000313" key="6">
    <source>
        <dbReference type="EMBL" id="RXZ61097.1"/>
    </source>
</evidence>
<name>A0A4Q2KAU1_9FIRM</name>
<dbReference type="SUPFAM" id="SSF49363">
    <property type="entry name" value="Purple acid phosphatase, N-terminal domain"/>
    <property type="match status" value="1"/>
</dbReference>
<keyword evidence="2" id="KW-0812">Transmembrane</keyword>
<dbReference type="InterPro" id="IPR004843">
    <property type="entry name" value="Calcineurin-like_PHP"/>
</dbReference>
<dbReference type="InterPro" id="IPR029052">
    <property type="entry name" value="Metallo-depent_PP-like"/>
</dbReference>
<evidence type="ECO:0000259" key="5">
    <source>
        <dbReference type="Pfam" id="PF16656"/>
    </source>
</evidence>
<dbReference type="InterPro" id="IPR018711">
    <property type="entry name" value="NAGPA"/>
</dbReference>
<dbReference type="PANTHER" id="PTHR40446:SF2">
    <property type="entry name" value="N-ACETYLGLUCOSAMINE-1-PHOSPHODIESTER ALPHA-N-ACETYLGLUCOSAMINIDASE"/>
    <property type="match status" value="1"/>
</dbReference>
<evidence type="ECO:0000256" key="2">
    <source>
        <dbReference type="SAM" id="Phobius"/>
    </source>
</evidence>
<organism evidence="6 7">
    <name type="scientific">Candidatus Borkfalkia ceftriaxoniphila</name>
    <dbReference type="NCBI Taxonomy" id="2508949"/>
    <lineage>
        <taxon>Bacteria</taxon>
        <taxon>Bacillati</taxon>
        <taxon>Bacillota</taxon>
        <taxon>Clostridia</taxon>
        <taxon>Christensenellales</taxon>
        <taxon>Christensenellaceae</taxon>
        <taxon>Candidatus Borkfalkia</taxon>
    </lineage>
</organism>
<dbReference type="SUPFAM" id="SSF69360">
    <property type="entry name" value="Cell wall binding repeat"/>
    <property type="match status" value="1"/>
</dbReference>
<dbReference type="InterPro" id="IPR015914">
    <property type="entry name" value="PAPs_N"/>
</dbReference>
<dbReference type="OrthoDB" id="1771689at2"/>
<feature type="transmembrane region" description="Helical" evidence="2">
    <location>
        <begin position="2122"/>
        <end position="2141"/>
    </location>
</feature>
<dbReference type="Pfam" id="PF16656">
    <property type="entry name" value="Pur_ac_phosph_N"/>
    <property type="match status" value="1"/>
</dbReference>
<dbReference type="EMBL" id="SDOZ01000002">
    <property type="protein sequence ID" value="RXZ61097.1"/>
    <property type="molecule type" value="Genomic_DNA"/>
</dbReference>
<protein>
    <submittedName>
        <fullName evidence="6">Uncharacterized protein</fullName>
    </submittedName>
</protein>
<proteinExistence type="predicted"/>
<gene>
    <name evidence="6" type="ORF">ESZ91_01570</name>
</gene>
<dbReference type="Gene3D" id="3.60.21.10">
    <property type="match status" value="1"/>
</dbReference>